<feature type="compositionally biased region" description="Basic and acidic residues" evidence="1">
    <location>
        <begin position="81"/>
        <end position="90"/>
    </location>
</feature>
<feature type="compositionally biased region" description="Acidic residues" evidence="1">
    <location>
        <begin position="119"/>
        <end position="131"/>
    </location>
</feature>
<proteinExistence type="predicted"/>
<protein>
    <submittedName>
        <fullName evidence="2">Uncharacterized protein</fullName>
    </submittedName>
</protein>
<evidence type="ECO:0000313" key="2">
    <source>
        <dbReference type="EMBL" id="CAL1362495.1"/>
    </source>
</evidence>
<dbReference type="AlphaFoldDB" id="A0AAV2D321"/>
<dbReference type="EMBL" id="OZ034814">
    <property type="protein sequence ID" value="CAL1362495.1"/>
    <property type="molecule type" value="Genomic_DNA"/>
</dbReference>
<keyword evidence="3" id="KW-1185">Reference proteome</keyword>
<gene>
    <name evidence="2" type="ORF">LTRI10_LOCUS9483</name>
</gene>
<name>A0AAV2D321_9ROSI</name>
<dbReference type="Proteomes" id="UP001497516">
    <property type="component" value="Chromosome 10"/>
</dbReference>
<evidence type="ECO:0000313" key="3">
    <source>
        <dbReference type="Proteomes" id="UP001497516"/>
    </source>
</evidence>
<sequence>MCINRSSLLINGNLSTLTTTSPYFLSLYTPSLFLLRTRRGAYPFKVMADAPNPLDPSDAQSPGLKQLAATVGPSMTLKDASNSKKGEERSPAPTKTPIKQVVGREAINPQPLTIQSLEASDDDDPSGEGEDTERLKGQLAKLREKQALQMASMQGQLDQVMTALSALTKANNHAPPNPQEATEERRRLRGKMQEVEVLPMNSPREGVGASPNEDAIEADDDVYLEKYARLNYGASEERSALEFL</sequence>
<organism evidence="2 3">
    <name type="scientific">Linum trigynum</name>
    <dbReference type="NCBI Taxonomy" id="586398"/>
    <lineage>
        <taxon>Eukaryota</taxon>
        <taxon>Viridiplantae</taxon>
        <taxon>Streptophyta</taxon>
        <taxon>Embryophyta</taxon>
        <taxon>Tracheophyta</taxon>
        <taxon>Spermatophyta</taxon>
        <taxon>Magnoliopsida</taxon>
        <taxon>eudicotyledons</taxon>
        <taxon>Gunneridae</taxon>
        <taxon>Pentapetalae</taxon>
        <taxon>rosids</taxon>
        <taxon>fabids</taxon>
        <taxon>Malpighiales</taxon>
        <taxon>Linaceae</taxon>
        <taxon>Linum</taxon>
    </lineage>
</organism>
<feature type="region of interest" description="Disordered" evidence="1">
    <location>
        <begin position="194"/>
        <end position="217"/>
    </location>
</feature>
<feature type="region of interest" description="Disordered" evidence="1">
    <location>
        <begin position="73"/>
        <end position="135"/>
    </location>
</feature>
<accession>A0AAV2D321</accession>
<reference evidence="2 3" key="1">
    <citation type="submission" date="2024-04" db="EMBL/GenBank/DDBJ databases">
        <authorList>
            <person name="Fracassetti M."/>
        </authorList>
    </citation>
    <scope>NUCLEOTIDE SEQUENCE [LARGE SCALE GENOMIC DNA]</scope>
</reference>
<evidence type="ECO:0000256" key="1">
    <source>
        <dbReference type="SAM" id="MobiDB-lite"/>
    </source>
</evidence>
<feature type="region of interest" description="Disordered" evidence="1">
    <location>
        <begin position="169"/>
        <end position="188"/>
    </location>
</feature>